<protein>
    <submittedName>
        <fullName evidence="3">Pentatricopeptide repeat-containing protein, mitochondrial</fullName>
    </submittedName>
</protein>
<sequence length="130" mass="14781">MYIKCSDLEFAFKVFDGMPQRDTVSWNAMLFGYAGRGDIGVAQKLFDAMPERDVVSWNSLISGYLHNGDHRKVIDVFLQMGRMGTVFDRTTFAVVLKSCSSLEDHGGGSKFMDLQLKWVLIVTWLLEVLY</sequence>
<dbReference type="GO" id="GO:0009451">
    <property type="term" value="P:RNA modification"/>
    <property type="evidence" value="ECO:0007669"/>
    <property type="project" value="InterPro"/>
</dbReference>
<dbReference type="PROSITE" id="PS51375">
    <property type="entry name" value="PPR"/>
    <property type="match status" value="2"/>
</dbReference>
<dbReference type="EMBL" id="QGNW01000051">
    <property type="protein sequence ID" value="RVX06470.1"/>
    <property type="molecule type" value="Genomic_DNA"/>
</dbReference>
<keyword evidence="1" id="KW-0677">Repeat</keyword>
<dbReference type="AlphaFoldDB" id="A0A438JBZ4"/>
<organism evidence="3 4">
    <name type="scientific">Vitis vinifera</name>
    <name type="common">Grape</name>
    <dbReference type="NCBI Taxonomy" id="29760"/>
    <lineage>
        <taxon>Eukaryota</taxon>
        <taxon>Viridiplantae</taxon>
        <taxon>Streptophyta</taxon>
        <taxon>Embryophyta</taxon>
        <taxon>Tracheophyta</taxon>
        <taxon>Spermatophyta</taxon>
        <taxon>Magnoliopsida</taxon>
        <taxon>eudicotyledons</taxon>
        <taxon>Gunneridae</taxon>
        <taxon>Pentapetalae</taxon>
        <taxon>rosids</taxon>
        <taxon>Vitales</taxon>
        <taxon>Vitaceae</taxon>
        <taxon>Viteae</taxon>
        <taxon>Vitis</taxon>
    </lineage>
</organism>
<gene>
    <name evidence="3" type="primary">PCMP-E90_4</name>
    <name evidence="3" type="ORF">CK203_023702</name>
</gene>
<evidence type="ECO:0000256" key="2">
    <source>
        <dbReference type="PROSITE-ProRule" id="PRU00708"/>
    </source>
</evidence>
<reference evidence="3 4" key="1">
    <citation type="journal article" date="2018" name="PLoS Genet.">
        <title>Population sequencing reveals clonal diversity and ancestral inbreeding in the grapevine cultivar Chardonnay.</title>
        <authorList>
            <person name="Roach M.J."/>
            <person name="Johnson D.L."/>
            <person name="Bohlmann J."/>
            <person name="van Vuuren H.J."/>
            <person name="Jones S.J."/>
            <person name="Pretorius I.S."/>
            <person name="Schmidt S.A."/>
            <person name="Borneman A.R."/>
        </authorList>
    </citation>
    <scope>NUCLEOTIDE SEQUENCE [LARGE SCALE GENOMIC DNA]</scope>
    <source>
        <strain evidence="4">cv. Chardonnay</strain>
        <tissue evidence="3">Leaf</tissue>
    </source>
</reference>
<dbReference type="Pfam" id="PF13041">
    <property type="entry name" value="PPR_2"/>
    <property type="match status" value="1"/>
</dbReference>
<comment type="caution">
    <text evidence="3">The sequence shown here is derived from an EMBL/GenBank/DDBJ whole genome shotgun (WGS) entry which is preliminary data.</text>
</comment>
<evidence type="ECO:0000313" key="3">
    <source>
        <dbReference type="EMBL" id="RVX06470.1"/>
    </source>
</evidence>
<feature type="repeat" description="PPR" evidence="2">
    <location>
        <begin position="53"/>
        <end position="87"/>
    </location>
</feature>
<dbReference type="Gene3D" id="1.25.40.10">
    <property type="entry name" value="Tetratricopeptide repeat domain"/>
    <property type="match status" value="1"/>
</dbReference>
<dbReference type="Proteomes" id="UP000288805">
    <property type="component" value="Unassembled WGS sequence"/>
</dbReference>
<dbReference type="PANTHER" id="PTHR47926">
    <property type="entry name" value="PENTATRICOPEPTIDE REPEAT-CONTAINING PROTEIN"/>
    <property type="match status" value="1"/>
</dbReference>
<name>A0A438JBZ4_VITVI</name>
<evidence type="ECO:0000256" key="1">
    <source>
        <dbReference type="ARBA" id="ARBA00022737"/>
    </source>
</evidence>
<dbReference type="InterPro" id="IPR046960">
    <property type="entry name" value="PPR_At4g14850-like_plant"/>
</dbReference>
<proteinExistence type="predicted"/>
<dbReference type="GO" id="GO:0003723">
    <property type="term" value="F:RNA binding"/>
    <property type="evidence" value="ECO:0007669"/>
    <property type="project" value="InterPro"/>
</dbReference>
<accession>A0A438JBZ4</accession>
<evidence type="ECO:0000313" key="4">
    <source>
        <dbReference type="Proteomes" id="UP000288805"/>
    </source>
</evidence>
<dbReference type="FunFam" id="1.25.40.10:FF:000780">
    <property type="entry name" value="Pentatricopeptide repeat-containing protein isoform A"/>
    <property type="match status" value="1"/>
</dbReference>
<dbReference type="NCBIfam" id="TIGR00756">
    <property type="entry name" value="PPR"/>
    <property type="match status" value="1"/>
</dbReference>
<feature type="repeat" description="PPR" evidence="2">
    <location>
        <begin position="22"/>
        <end position="52"/>
    </location>
</feature>
<dbReference type="InterPro" id="IPR011990">
    <property type="entry name" value="TPR-like_helical_dom_sf"/>
</dbReference>
<dbReference type="InterPro" id="IPR002885">
    <property type="entry name" value="PPR_rpt"/>
</dbReference>